<feature type="compositionally biased region" description="Polar residues" evidence="6">
    <location>
        <begin position="275"/>
        <end position="295"/>
    </location>
</feature>
<dbReference type="PROSITE" id="PS50102">
    <property type="entry name" value="RRM"/>
    <property type="match status" value="1"/>
</dbReference>
<dbReference type="InterPro" id="IPR045180">
    <property type="entry name" value="La_dom_prot"/>
</dbReference>
<evidence type="ECO:0000256" key="3">
    <source>
        <dbReference type="ARBA" id="ARBA00022884"/>
    </source>
</evidence>
<protein>
    <submittedName>
        <fullName evidence="10">La-related protein 6A-like isoform X1</fullName>
    </submittedName>
</protein>
<keyword evidence="9" id="KW-1185">Reference proteome</keyword>
<evidence type="ECO:0000256" key="1">
    <source>
        <dbReference type="ARBA" id="ARBA00002339"/>
    </source>
</evidence>
<dbReference type="SMART" id="SM00360">
    <property type="entry name" value="RRM"/>
    <property type="match status" value="1"/>
</dbReference>
<keyword evidence="4" id="KW-0539">Nucleus</keyword>
<dbReference type="GO" id="GO:1990904">
    <property type="term" value="C:ribonucleoprotein complex"/>
    <property type="evidence" value="ECO:0007669"/>
    <property type="project" value="InterPro"/>
</dbReference>
<evidence type="ECO:0000259" key="8">
    <source>
        <dbReference type="PROSITE" id="PS50961"/>
    </source>
</evidence>
<feature type="compositionally biased region" description="Low complexity" evidence="6">
    <location>
        <begin position="1"/>
        <end position="23"/>
    </location>
</feature>
<dbReference type="SMART" id="SM00715">
    <property type="entry name" value="LA"/>
    <property type="match status" value="1"/>
</dbReference>
<dbReference type="InterPro" id="IPR012677">
    <property type="entry name" value="Nucleotide-bd_a/b_plait_sf"/>
</dbReference>
<dbReference type="InterPro" id="IPR036390">
    <property type="entry name" value="WH_DNA-bd_sf"/>
</dbReference>
<name>A0A6J1IPC8_CUCMA</name>
<dbReference type="Pfam" id="PF05383">
    <property type="entry name" value="La"/>
    <property type="match status" value="1"/>
</dbReference>
<dbReference type="Gene3D" id="1.10.10.10">
    <property type="entry name" value="Winged helix-like DNA-binding domain superfamily/Winged helix DNA-binding domain"/>
    <property type="match status" value="1"/>
</dbReference>
<feature type="region of interest" description="Disordered" evidence="6">
    <location>
        <begin position="252"/>
        <end position="295"/>
    </location>
</feature>
<dbReference type="PRINTS" id="PR00302">
    <property type="entry name" value="LUPUSLA"/>
</dbReference>
<reference evidence="10" key="1">
    <citation type="submission" date="2025-08" db="UniProtKB">
        <authorList>
            <consortium name="RefSeq"/>
        </authorList>
    </citation>
    <scope>IDENTIFICATION</scope>
    <source>
        <tissue evidence="10">Young leaves</tissue>
    </source>
</reference>
<dbReference type="GO" id="GO:0006396">
    <property type="term" value="P:RNA processing"/>
    <property type="evidence" value="ECO:0007669"/>
    <property type="project" value="InterPro"/>
</dbReference>
<dbReference type="SUPFAM" id="SSF46785">
    <property type="entry name" value="Winged helix' DNA-binding domain"/>
    <property type="match status" value="1"/>
</dbReference>
<feature type="compositionally biased region" description="Basic residues" evidence="6">
    <location>
        <begin position="252"/>
        <end position="265"/>
    </location>
</feature>
<feature type="region of interest" description="Disordered" evidence="6">
    <location>
        <begin position="1"/>
        <end position="43"/>
    </location>
</feature>
<dbReference type="InterPro" id="IPR006630">
    <property type="entry name" value="La_HTH"/>
</dbReference>
<comment type="subcellular location">
    <subcellularLocation>
        <location evidence="2">Nucleus</location>
    </subcellularLocation>
</comment>
<dbReference type="Gene3D" id="3.30.70.330">
    <property type="match status" value="1"/>
</dbReference>
<evidence type="ECO:0000256" key="2">
    <source>
        <dbReference type="ARBA" id="ARBA00004123"/>
    </source>
</evidence>
<dbReference type="RefSeq" id="XP_022978931.1">
    <property type="nucleotide sequence ID" value="XM_023123163.1"/>
</dbReference>
<dbReference type="InterPro" id="IPR002344">
    <property type="entry name" value="Lupus_La"/>
</dbReference>
<evidence type="ECO:0000313" key="10">
    <source>
        <dbReference type="RefSeq" id="XP_022978931.1"/>
    </source>
</evidence>
<dbReference type="AlphaFoldDB" id="A0A6J1IPC8"/>
<keyword evidence="3 5" id="KW-0694">RNA-binding</keyword>
<dbReference type="InterPro" id="IPR036388">
    <property type="entry name" value="WH-like_DNA-bd_sf"/>
</dbReference>
<dbReference type="PANTHER" id="PTHR22792">
    <property type="entry name" value="LUPUS LA PROTEIN-RELATED"/>
    <property type="match status" value="1"/>
</dbReference>
<dbReference type="GO" id="GO:0005634">
    <property type="term" value="C:nucleus"/>
    <property type="evidence" value="ECO:0007669"/>
    <property type="project" value="UniProtKB-SubCell"/>
</dbReference>
<evidence type="ECO:0000313" key="9">
    <source>
        <dbReference type="Proteomes" id="UP000504608"/>
    </source>
</evidence>
<gene>
    <name evidence="10" type="primary">LOC111478735</name>
</gene>
<dbReference type="PANTHER" id="PTHR22792:SF159">
    <property type="entry name" value="LA-RELATED PROTEIN 1B-RELATED"/>
    <property type="match status" value="1"/>
</dbReference>
<organism evidence="9 10">
    <name type="scientific">Cucurbita maxima</name>
    <name type="common">Pumpkin</name>
    <name type="synonym">Winter squash</name>
    <dbReference type="NCBI Taxonomy" id="3661"/>
    <lineage>
        <taxon>Eukaryota</taxon>
        <taxon>Viridiplantae</taxon>
        <taxon>Streptophyta</taxon>
        <taxon>Embryophyta</taxon>
        <taxon>Tracheophyta</taxon>
        <taxon>Spermatophyta</taxon>
        <taxon>Magnoliopsida</taxon>
        <taxon>eudicotyledons</taxon>
        <taxon>Gunneridae</taxon>
        <taxon>Pentapetalae</taxon>
        <taxon>rosids</taxon>
        <taxon>fabids</taxon>
        <taxon>Cucurbitales</taxon>
        <taxon>Cucurbitaceae</taxon>
        <taxon>Cucurbiteae</taxon>
        <taxon>Cucurbita</taxon>
    </lineage>
</organism>
<sequence>MAGDEPPISSYPDVISSSVSESIPSPPRQDPVGSPSRDVPEIQSLASEDDHDQGLREHHDHAVKAAVLSEDLKRRIIKQVEYYFSDENLPTDKHLLGLIKKNKDGFVPIAIIAAFKRMKKLTQDHTFITAALRESSVLVVSSNGKKVKRLHPIPLPETRDPKVFTILVENLPEDHSEENIKRIFGVAGHIRSITVYDPHMVDKMGKSSKGDVLISNKLHALVEYESLEACEKAVATLNDEHDWRNGMRVKPLKHLSKHGQRKQHWRGPDPDKNFTWRTADQNGPDKNSSGRITDQNGDEEIQNITEHHDDVPDEEIGFHDKACHDNNINFANFRRSIINTRTNMGIEVEIKDELEDKSTRVSMERVMELQLLLITLNFQSHLPARKCLMELGGSQWGVDDL</sequence>
<proteinExistence type="predicted"/>
<accession>A0A6J1IPC8</accession>
<dbReference type="PROSITE" id="PS50961">
    <property type="entry name" value="HTH_LA"/>
    <property type="match status" value="1"/>
</dbReference>
<evidence type="ECO:0000256" key="5">
    <source>
        <dbReference type="PROSITE-ProRule" id="PRU00332"/>
    </source>
</evidence>
<feature type="domain" description="RRM" evidence="7">
    <location>
        <begin position="164"/>
        <end position="250"/>
    </location>
</feature>
<dbReference type="SUPFAM" id="SSF54928">
    <property type="entry name" value="RNA-binding domain, RBD"/>
    <property type="match status" value="1"/>
</dbReference>
<dbReference type="GeneID" id="111478735"/>
<comment type="function">
    <text evidence="1">Transcriptional regulator.</text>
</comment>
<dbReference type="Pfam" id="PF00076">
    <property type="entry name" value="RRM_1"/>
    <property type="match status" value="1"/>
</dbReference>
<evidence type="ECO:0000256" key="4">
    <source>
        <dbReference type="ARBA" id="ARBA00023242"/>
    </source>
</evidence>
<dbReference type="GO" id="GO:0003729">
    <property type="term" value="F:mRNA binding"/>
    <property type="evidence" value="ECO:0007669"/>
    <property type="project" value="TreeGrafter"/>
</dbReference>
<evidence type="ECO:0000256" key="6">
    <source>
        <dbReference type="SAM" id="MobiDB-lite"/>
    </source>
</evidence>
<dbReference type="OrthoDB" id="435402at2759"/>
<dbReference type="CDD" id="cd12288">
    <property type="entry name" value="RRM_La_like_plant"/>
    <property type="match status" value="1"/>
</dbReference>
<dbReference type="InterPro" id="IPR034878">
    <property type="entry name" value="La-rel_plant_RRM"/>
</dbReference>
<dbReference type="Proteomes" id="UP000504608">
    <property type="component" value="Unplaced"/>
</dbReference>
<dbReference type="KEGG" id="cmax:111478735"/>
<feature type="domain" description="HTH La-type RNA-binding" evidence="8">
    <location>
        <begin position="66"/>
        <end position="157"/>
    </location>
</feature>
<evidence type="ECO:0000259" key="7">
    <source>
        <dbReference type="PROSITE" id="PS50102"/>
    </source>
</evidence>
<dbReference type="InterPro" id="IPR035979">
    <property type="entry name" value="RBD_domain_sf"/>
</dbReference>
<dbReference type="FunFam" id="1.10.10.10:FF:000158">
    <property type="entry name" value="La ribonucleoprotein domain family member 7"/>
    <property type="match status" value="1"/>
</dbReference>
<dbReference type="InterPro" id="IPR000504">
    <property type="entry name" value="RRM_dom"/>
</dbReference>